<dbReference type="EMBL" id="FOJG01000001">
    <property type="protein sequence ID" value="SEW37108.1"/>
    <property type="molecule type" value="Genomic_DNA"/>
</dbReference>
<dbReference type="Gene3D" id="2.20.25.10">
    <property type="match status" value="1"/>
</dbReference>
<protein>
    <submittedName>
        <fullName evidence="3">Peroxiredoxin, Ohr subfamily</fullName>
    </submittedName>
</protein>
<reference evidence="4" key="1">
    <citation type="submission" date="2016-10" db="EMBL/GenBank/DDBJ databases">
        <authorList>
            <person name="Varghese N."/>
            <person name="Submissions S."/>
        </authorList>
    </citation>
    <scope>NUCLEOTIDE SEQUENCE [LARGE SCALE GENOMIC DNA]</scope>
    <source>
        <strain evidence="4">DSM 3695</strain>
    </source>
</reference>
<dbReference type="Pfam" id="PF02566">
    <property type="entry name" value="OsmC"/>
    <property type="match status" value="1"/>
</dbReference>
<dbReference type="SUPFAM" id="SSF82784">
    <property type="entry name" value="OsmC-like"/>
    <property type="match status" value="1"/>
</dbReference>
<gene>
    <name evidence="3" type="ORF">SAMN04488122_2471</name>
</gene>
<dbReference type="Gene3D" id="3.30.300.20">
    <property type="match status" value="1"/>
</dbReference>
<feature type="compositionally biased region" description="Polar residues" evidence="2">
    <location>
        <begin position="41"/>
        <end position="50"/>
    </location>
</feature>
<dbReference type="RefSeq" id="WP_218150305.1">
    <property type="nucleotide sequence ID" value="NZ_FOJG01000001.1"/>
</dbReference>
<dbReference type="NCBIfam" id="TIGR03561">
    <property type="entry name" value="organ_hyd_perox"/>
    <property type="match status" value="1"/>
</dbReference>
<keyword evidence="4" id="KW-1185">Reference proteome</keyword>
<accession>A0A1I0R966</accession>
<comment type="similarity">
    <text evidence="1">Belongs to the OsmC/Ohr family.</text>
</comment>
<dbReference type="InterPro" id="IPR015946">
    <property type="entry name" value="KH_dom-like_a/b"/>
</dbReference>
<evidence type="ECO:0000313" key="3">
    <source>
        <dbReference type="EMBL" id="SEW37108.1"/>
    </source>
</evidence>
<feature type="region of interest" description="Disordered" evidence="2">
    <location>
        <begin position="17"/>
        <end position="50"/>
    </location>
</feature>
<evidence type="ECO:0000256" key="2">
    <source>
        <dbReference type="SAM" id="MobiDB-lite"/>
    </source>
</evidence>
<evidence type="ECO:0000313" key="4">
    <source>
        <dbReference type="Proteomes" id="UP000199310"/>
    </source>
</evidence>
<dbReference type="PANTHER" id="PTHR33797">
    <property type="entry name" value="ORGANIC HYDROPEROXIDE RESISTANCE PROTEIN-LIKE"/>
    <property type="match status" value="1"/>
</dbReference>
<organism evidence="3 4">
    <name type="scientific">Chitinophaga arvensicola</name>
    <dbReference type="NCBI Taxonomy" id="29529"/>
    <lineage>
        <taxon>Bacteria</taxon>
        <taxon>Pseudomonadati</taxon>
        <taxon>Bacteroidota</taxon>
        <taxon>Chitinophagia</taxon>
        <taxon>Chitinophagales</taxon>
        <taxon>Chitinophagaceae</taxon>
        <taxon>Chitinophaga</taxon>
    </lineage>
</organism>
<dbReference type="InterPro" id="IPR036102">
    <property type="entry name" value="OsmC/Ohrsf"/>
</dbReference>
<evidence type="ECO:0000256" key="1">
    <source>
        <dbReference type="ARBA" id="ARBA00007378"/>
    </source>
</evidence>
<dbReference type="PANTHER" id="PTHR33797:SF2">
    <property type="entry name" value="ORGANIC HYDROPEROXIDE RESISTANCE PROTEIN-LIKE"/>
    <property type="match status" value="1"/>
</dbReference>
<dbReference type="GO" id="GO:0006979">
    <property type="term" value="P:response to oxidative stress"/>
    <property type="evidence" value="ECO:0007669"/>
    <property type="project" value="InterPro"/>
</dbReference>
<sequence length="143" mass="14969">METNNITSVEKVLYTGKTHTTGGRDGASRSSDGRLDIKLSSPGTTGEGTNPEQLFAAGWSACFIGALGLAAVKMKVSLPADRAVDAEVDLCLTEGAYFLQARLNVSLPGVDPDVAALLVQTAHQTCPYSKATMGNIKVEINLV</sequence>
<dbReference type="AlphaFoldDB" id="A0A1I0R966"/>
<dbReference type="STRING" id="29529.SAMN04488122_2471"/>
<dbReference type="Proteomes" id="UP000199310">
    <property type="component" value="Unassembled WGS sequence"/>
</dbReference>
<name>A0A1I0R966_9BACT</name>
<dbReference type="InterPro" id="IPR003718">
    <property type="entry name" value="OsmC/Ohr_fam"/>
</dbReference>
<proteinExistence type="inferred from homology"/>
<dbReference type="InterPro" id="IPR019953">
    <property type="entry name" value="OHR"/>
</dbReference>